<reference evidence="2 3" key="1">
    <citation type="submission" date="2023-03" db="EMBL/GenBank/DDBJ databases">
        <title>High-quality genome of Scylla paramamosain provides insights in environmental adaptation.</title>
        <authorList>
            <person name="Zhang L."/>
        </authorList>
    </citation>
    <scope>NUCLEOTIDE SEQUENCE [LARGE SCALE GENOMIC DNA]</scope>
    <source>
        <strain evidence="2">LZ_2023a</strain>
        <tissue evidence="2">Muscle</tissue>
    </source>
</reference>
<evidence type="ECO:0000256" key="1">
    <source>
        <dbReference type="SAM" id="MobiDB-lite"/>
    </source>
</evidence>
<dbReference type="EMBL" id="JARAKH010000046">
    <property type="protein sequence ID" value="KAK8377981.1"/>
    <property type="molecule type" value="Genomic_DNA"/>
</dbReference>
<accession>A0AAW0SSI8</accession>
<feature type="region of interest" description="Disordered" evidence="1">
    <location>
        <begin position="215"/>
        <end position="255"/>
    </location>
</feature>
<dbReference type="AlphaFoldDB" id="A0AAW0SSI8"/>
<evidence type="ECO:0000313" key="3">
    <source>
        <dbReference type="Proteomes" id="UP001487740"/>
    </source>
</evidence>
<keyword evidence="3" id="KW-1185">Reference proteome</keyword>
<dbReference type="Proteomes" id="UP001487740">
    <property type="component" value="Unassembled WGS sequence"/>
</dbReference>
<evidence type="ECO:0000313" key="2">
    <source>
        <dbReference type="EMBL" id="KAK8377981.1"/>
    </source>
</evidence>
<sequence length="255" mass="28495">MIRDVYNYFLSPKQTAAFKDFQEFANSRPATLCFFSTQHGAVIAVFLRPRWPLPRRPRFPAASGRRREGAGFLAQAQTFLLSQQGAIEALRRDVAAMGTPRRKVFITAGLDKCDLDMSAADFRTWRRSLEDWIELNAVGDGDAARYIRLLCAPELQKALDARYPAAKAAPDEVDEDQDVAIAAAMSAAAVAALDLSGCTAIDEEMVLQVALEDPTYHQSRPPHRESRNHSRQKHFHLHRLDSRGTGVNRGGWRTT</sequence>
<protein>
    <submittedName>
        <fullName evidence="2">Uncharacterized protein</fullName>
    </submittedName>
</protein>
<comment type="caution">
    <text evidence="2">The sequence shown here is derived from an EMBL/GenBank/DDBJ whole genome shotgun (WGS) entry which is preliminary data.</text>
</comment>
<name>A0AAW0SSI8_SCYPA</name>
<gene>
    <name evidence="2" type="ORF">O3P69_018713</name>
</gene>
<organism evidence="2 3">
    <name type="scientific">Scylla paramamosain</name>
    <name type="common">Mud crab</name>
    <dbReference type="NCBI Taxonomy" id="85552"/>
    <lineage>
        <taxon>Eukaryota</taxon>
        <taxon>Metazoa</taxon>
        <taxon>Ecdysozoa</taxon>
        <taxon>Arthropoda</taxon>
        <taxon>Crustacea</taxon>
        <taxon>Multicrustacea</taxon>
        <taxon>Malacostraca</taxon>
        <taxon>Eumalacostraca</taxon>
        <taxon>Eucarida</taxon>
        <taxon>Decapoda</taxon>
        <taxon>Pleocyemata</taxon>
        <taxon>Brachyura</taxon>
        <taxon>Eubrachyura</taxon>
        <taxon>Portunoidea</taxon>
        <taxon>Portunidae</taxon>
        <taxon>Portuninae</taxon>
        <taxon>Scylla</taxon>
    </lineage>
</organism>
<proteinExistence type="predicted"/>